<feature type="region of interest" description="Disordered" evidence="1">
    <location>
        <begin position="1"/>
        <end position="117"/>
    </location>
</feature>
<feature type="compositionally biased region" description="Polar residues" evidence="1">
    <location>
        <begin position="205"/>
        <end position="214"/>
    </location>
</feature>
<feature type="compositionally biased region" description="Polar residues" evidence="1">
    <location>
        <begin position="1"/>
        <end position="14"/>
    </location>
</feature>
<comment type="caution">
    <text evidence="2">The sequence shown here is derived from an EMBL/GenBank/DDBJ whole genome shotgun (WGS) entry which is preliminary data.</text>
</comment>
<dbReference type="AlphaFoldDB" id="A0A317SS09"/>
<feature type="compositionally biased region" description="Pro residues" evidence="1">
    <location>
        <begin position="42"/>
        <end position="51"/>
    </location>
</feature>
<evidence type="ECO:0000313" key="2">
    <source>
        <dbReference type="EMBL" id="PWW77232.1"/>
    </source>
</evidence>
<dbReference type="EMBL" id="PYWC01000025">
    <property type="protein sequence ID" value="PWW77232.1"/>
    <property type="molecule type" value="Genomic_DNA"/>
</dbReference>
<protein>
    <submittedName>
        <fullName evidence="2">Uncharacterized protein</fullName>
    </submittedName>
</protein>
<proteinExistence type="predicted"/>
<sequence length="432" mass="46012">MNKSQEQTSTSASNHRQEAIKQDQRIERRFEALASMASTPKGPGPGAPPSRAPALTAPAPGTFRSPALAPGTSLVPGMAEATTTAPPLGTVTAGLVPPPGASWQLPAGPTTPTGPWNQLPGMPQATGAATPQGTVSASLVPPPLPTWQRPADASQASGMHTMLPAQGVPQAPTTQAALAAGTKPPAQSSSRNRKRVARIVGRASSHMQSNQPASTLPVPNPRANTLPADYRRNPSREKTPDADFTIDELQQDQVFSVPTSSIEGMGRVVAYQKIGFGRSVIVGIGPNRFCKYRIRPARDYGIGHNKTDIPLVTPRPDAHGRGFALAGIAYADKGDAGTSCLKPGTRLMPRTYIKVKWDDGTPDTWETRTRLRTLMGKAMADQAIFDCASKFEWDARVFMENHPGWDQGDLVTVKREPGVERDEASNDGDMEL</sequence>
<feature type="compositionally biased region" description="Basic and acidic residues" evidence="1">
    <location>
        <begin position="229"/>
        <end position="239"/>
    </location>
</feature>
<organism evidence="2 3">
    <name type="scientific">Tuber magnatum</name>
    <name type="common">white Piedmont truffle</name>
    <dbReference type="NCBI Taxonomy" id="42249"/>
    <lineage>
        <taxon>Eukaryota</taxon>
        <taxon>Fungi</taxon>
        <taxon>Dikarya</taxon>
        <taxon>Ascomycota</taxon>
        <taxon>Pezizomycotina</taxon>
        <taxon>Pezizomycetes</taxon>
        <taxon>Pezizales</taxon>
        <taxon>Tuberaceae</taxon>
        <taxon>Tuber</taxon>
    </lineage>
</organism>
<reference evidence="2 3" key="1">
    <citation type="submission" date="2018-03" db="EMBL/GenBank/DDBJ databases">
        <title>Genomes of Pezizomycetes fungi and the evolution of truffles.</title>
        <authorList>
            <person name="Murat C."/>
            <person name="Payen T."/>
            <person name="Noel B."/>
            <person name="Kuo A."/>
            <person name="Martin F.M."/>
        </authorList>
    </citation>
    <scope>NUCLEOTIDE SEQUENCE [LARGE SCALE GENOMIC DNA]</scope>
    <source>
        <strain evidence="2">091103-1</strain>
    </source>
</reference>
<dbReference type="STRING" id="42249.A0A317SS09"/>
<feature type="compositionally biased region" description="Basic and acidic residues" evidence="1">
    <location>
        <begin position="15"/>
        <end position="31"/>
    </location>
</feature>
<keyword evidence="3" id="KW-1185">Reference proteome</keyword>
<accession>A0A317SS09</accession>
<evidence type="ECO:0000313" key="3">
    <source>
        <dbReference type="Proteomes" id="UP000246991"/>
    </source>
</evidence>
<gene>
    <name evidence="2" type="ORF">C7212DRAFT_343064</name>
</gene>
<dbReference type="Proteomes" id="UP000246991">
    <property type="component" value="Unassembled WGS sequence"/>
</dbReference>
<evidence type="ECO:0000256" key="1">
    <source>
        <dbReference type="SAM" id="MobiDB-lite"/>
    </source>
</evidence>
<feature type="region of interest" description="Disordered" evidence="1">
    <location>
        <begin position="202"/>
        <end position="239"/>
    </location>
</feature>
<dbReference type="OrthoDB" id="5507954at2759"/>
<name>A0A317SS09_9PEZI</name>